<dbReference type="SUPFAM" id="SSF50249">
    <property type="entry name" value="Nucleic acid-binding proteins"/>
    <property type="match status" value="1"/>
</dbReference>
<dbReference type="PROSITE" id="PS01175">
    <property type="entry name" value="RIBONUCLEASE_II"/>
    <property type="match status" value="1"/>
</dbReference>
<evidence type="ECO:0000256" key="1">
    <source>
        <dbReference type="ARBA" id="ARBA00004123"/>
    </source>
</evidence>
<evidence type="ECO:0000256" key="2">
    <source>
        <dbReference type="ARBA" id="ARBA00022552"/>
    </source>
</evidence>
<feature type="region of interest" description="Disordered" evidence="4">
    <location>
        <begin position="363"/>
        <end position="394"/>
    </location>
</feature>
<dbReference type="InterPro" id="IPR012340">
    <property type="entry name" value="NA-bd_OB-fold"/>
</dbReference>
<dbReference type="GO" id="GO:0016075">
    <property type="term" value="P:rRNA catabolic process"/>
    <property type="evidence" value="ECO:0007669"/>
    <property type="project" value="TreeGrafter"/>
</dbReference>
<sequence>AVIRSRGALSYQEAQERLDSDPAEDQSEVTVAIRNLWKLAQKLRSKRIEDGALNLESGELKFELDSETQNPVNVFSYESRDTNHLIEEFMLLANRKVAEEISKCWEQTSVLRRHPPPKEESMSELKKLLAAYGIKDFESGSNKELQYSLDHVDKPDDPFFNRLVRIMSTRCMDFARYFCTGDPDVPKKDWGHFGLAMDHYTHFTSPIRRYADVLVHRLLAASQGIEALPVVMRNQQEIKDACEHLNLKHRNAQYADRASVSFHLYQLFLKRGPTVAEGVIMRVQREGISVASDEWGAEGLAPLSSKNWLLIIDKQTAYGRPRSKFEGINMKVFDRAVVSIEADLEDLSQRFLKFTFLGMPKRRPDGKLAPLPAIPSSANPEAPSDLPPLPVVAE</sequence>
<evidence type="ECO:0000256" key="4">
    <source>
        <dbReference type="SAM" id="MobiDB-lite"/>
    </source>
</evidence>
<dbReference type="InterPro" id="IPR022966">
    <property type="entry name" value="RNase_II/R_CS"/>
</dbReference>
<dbReference type="Proteomes" id="UP000649617">
    <property type="component" value="Unassembled WGS sequence"/>
</dbReference>
<protein>
    <submittedName>
        <fullName evidence="6">DIS3 protein</fullName>
    </submittedName>
</protein>
<feature type="non-terminal residue" evidence="6">
    <location>
        <position position="394"/>
    </location>
</feature>
<dbReference type="GO" id="GO:0000176">
    <property type="term" value="C:nuclear exosome (RNase complex)"/>
    <property type="evidence" value="ECO:0007669"/>
    <property type="project" value="TreeGrafter"/>
</dbReference>
<comment type="caution">
    <text evidence="6">The sequence shown here is derived from an EMBL/GenBank/DDBJ whole genome shotgun (WGS) entry which is preliminary data.</text>
</comment>
<reference evidence="6" key="1">
    <citation type="submission" date="2021-02" db="EMBL/GenBank/DDBJ databases">
        <authorList>
            <person name="Dougan E. K."/>
            <person name="Rhodes N."/>
            <person name="Thang M."/>
            <person name="Chan C."/>
        </authorList>
    </citation>
    <scope>NUCLEOTIDE SEQUENCE</scope>
</reference>
<feature type="compositionally biased region" description="Pro residues" evidence="4">
    <location>
        <begin position="385"/>
        <end position="394"/>
    </location>
</feature>
<evidence type="ECO:0000256" key="3">
    <source>
        <dbReference type="ARBA" id="ARBA00023242"/>
    </source>
</evidence>
<proteinExistence type="predicted"/>
<dbReference type="GO" id="GO:0006364">
    <property type="term" value="P:rRNA processing"/>
    <property type="evidence" value="ECO:0007669"/>
    <property type="project" value="UniProtKB-KW"/>
</dbReference>
<dbReference type="GO" id="GO:0000175">
    <property type="term" value="F:3'-5'-RNA exonuclease activity"/>
    <property type="evidence" value="ECO:0007669"/>
    <property type="project" value="TreeGrafter"/>
</dbReference>
<dbReference type="GO" id="GO:0000177">
    <property type="term" value="C:cytoplasmic exosome (RNase complex)"/>
    <property type="evidence" value="ECO:0007669"/>
    <property type="project" value="TreeGrafter"/>
</dbReference>
<dbReference type="InterPro" id="IPR050180">
    <property type="entry name" value="RNR_Ribonuclease"/>
</dbReference>
<dbReference type="GO" id="GO:0004519">
    <property type="term" value="F:endonuclease activity"/>
    <property type="evidence" value="ECO:0007669"/>
    <property type="project" value="TreeGrafter"/>
</dbReference>
<keyword evidence="7" id="KW-1185">Reference proteome</keyword>
<dbReference type="GO" id="GO:0003723">
    <property type="term" value="F:RNA binding"/>
    <property type="evidence" value="ECO:0007669"/>
    <property type="project" value="InterPro"/>
</dbReference>
<dbReference type="PANTHER" id="PTHR23355">
    <property type="entry name" value="RIBONUCLEASE"/>
    <property type="match status" value="1"/>
</dbReference>
<dbReference type="AlphaFoldDB" id="A0A812JYL8"/>
<dbReference type="Pfam" id="PF00773">
    <property type="entry name" value="RNB"/>
    <property type="match status" value="1"/>
</dbReference>
<dbReference type="SMART" id="SM00955">
    <property type="entry name" value="RNB"/>
    <property type="match status" value="1"/>
</dbReference>
<dbReference type="EMBL" id="CAJNIZ010002936">
    <property type="protein sequence ID" value="CAE7216667.1"/>
    <property type="molecule type" value="Genomic_DNA"/>
</dbReference>
<evidence type="ECO:0000259" key="5">
    <source>
        <dbReference type="SMART" id="SM00955"/>
    </source>
</evidence>
<keyword evidence="2" id="KW-0698">rRNA processing</keyword>
<name>A0A812JYL8_SYMPI</name>
<accession>A0A812JYL8</accession>
<dbReference type="OrthoDB" id="372421at2759"/>
<dbReference type="InterPro" id="IPR001900">
    <property type="entry name" value="RNase_II/R"/>
</dbReference>
<dbReference type="PANTHER" id="PTHR23355:SF35">
    <property type="entry name" value="EXOSOME COMPLEX EXONUCLEASE RRP44"/>
    <property type="match status" value="1"/>
</dbReference>
<organism evidence="6 7">
    <name type="scientific">Symbiodinium pilosum</name>
    <name type="common">Dinoflagellate</name>
    <dbReference type="NCBI Taxonomy" id="2952"/>
    <lineage>
        <taxon>Eukaryota</taxon>
        <taxon>Sar</taxon>
        <taxon>Alveolata</taxon>
        <taxon>Dinophyceae</taxon>
        <taxon>Suessiales</taxon>
        <taxon>Symbiodiniaceae</taxon>
        <taxon>Symbiodinium</taxon>
    </lineage>
</organism>
<evidence type="ECO:0000313" key="7">
    <source>
        <dbReference type="Proteomes" id="UP000649617"/>
    </source>
</evidence>
<keyword evidence="3" id="KW-0539">Nucleus</keyword>
<gene>
    <name evidence="6" type="primary">DIS3</name>
    <name evidence="6" type="ORF">SPIL2461_LOCUS2647</name>
</gene>
<feature type="domain" description="RNB" evidence="5">
    <location>
        <begin position="1"/>
        <end position="225"/>
    </location>
</feature>
<dbReference type="GO" id="GO:0071031">
    <property type="term" value="P:nuclear mRNA surveillance of mRNA 3'-end processing"/>
    <property type="evidence" value="ECO:0007669"/>
    <property type="project" value="TreeGrafter"/>
</dbReference>
<evidence type="ECO:0000313" key="6">
    <source>
        <dbReference type="EMBL" id="CAE7216667.1"/>
    </source>
</evidence>
<comment type="subcellular location">
    <subcellularLocation>
        <location evidence="1">Nucleus</location>
    </subcellularLocation>
</comment>